<reference evidence="7 8" key="2">
    <citation type="submission" date="2018-10" db="EMBL/GenBank/DDBJ databases">
        <authorList>
            <consortium name="Pathogen Informatics"/>
        </authorList>
    </citation>
    <scope>NUCLEOTIDE SEQUENCE [LARGE SCALE GENOMIC DNA]</scope>
</reference>
<dbReference type="GO" id="GO:0046854">
    <property type="term" value="P:phosphatidylinositol phosphate biosynthetic process"/>
    <property type="evidence" value="ECO:0007669"/>
    <property type="project" value="UniProtKB-UniRule"/>
</dbReference>
<evidence type="ECO:0000256" key="3">
    <source>
        <dbReference type="ARBA" id="ARBA00022777"/>
    </source>
</evidence>
<organism evidence="9">
    <name type="scientific">Enterobius vermicularis</name>
    <name type="common">Human pinworm</name>
    <dbReference type="NCBI Taxonomy" id="51028"/>
    <lineage>
        <taxon>Eukaryota</taxon>
        <taxon>Metazoa</taxon>
        <taxon>Ecdysozoa</taxon>
        <taxon>Nematoda</taxon>
        <taxon>Chromadorea</taxon>
        <taxon>Rhabditida</taxon>
        <taxon>Spirurina</taxon>
        <taxon>Oxyuridomorpha</taxon>
        <taxon>Oxyuroidea</taxon>
        <taxon>Oxyuridae</taxon>
        <taxon>Enterobius</taxon>
    </lineage>
</organism>
<dbReference type="GO" id="GO:0007032">
    <property type="term" value="P:endosome organization"/>
    <property type="evidence" value="ECO:0007669"/>
    <property type="project" value="TreeGrafter"/>
</dbReference>
<dbReference type="EC" id="2.7.1.67" evidence="5"/>
<dbReference type="AlphaFoldDB" id="A0A0N4VN89"/>
<evidence type="ECO:0000256" key="1">
    <source>
        <dbReference type="ARBA" id="ARBA00022679"/>
    </source>
</evidence>
<comment type="catalytic activity">
    <reaction evidence="5">
        <text>a 1,2-diacyl-sn-glycero-3-phospho-(1D-myo-inositol) + ATP = a 1,2-diacyl-sn-glycero-3-phospho-(1D-myo-inositol 4-phosphate) + ADP + H(+)</text>
        <dbReference type="Rhea" id="RHEA:19877"/>
        <dbReference type="ChEBI" id="CHEBI:15378"/>
        <dbReference type="ChEBI" id="CHEBI:30616"/>
        <dbReference type="ChEBI" id="CHEBI:57880"/>
        <dbReference type="ChEBI" id="CHEBI:58178"/>
        <dbReference type="ChEBI" id="CHEBI:456216"/>
        <dbReference type="EC" id="2.7.1.67"/>
    </reaction>
</comment>
<dbReference type="Proteomes" id="UP000274131">
    <property type="component" value="Unassembled WGS sequence"/>
</dbReference>
<gene>
    <name evidence="7" type="ORF">EVEC_LOCUS11635</name>
</gene>
<keyword evidence="1 5" id="KW-0808">Transferase</keyword>
<dbReference type="GO" id="GO:0005768">
    <property type="term" value="C:endosome"/>
    <property type="evidence" value="ECO:0007669"/>
    <property type="project" value="TreeGrafter"/>
</dbReference>
<dbReference type="WBParaSite" id="EVEC_0001243501-mRNA-1">
    <property type="protein sequence ID" value="EVEC_0001243501-mRNA-1"/>
    <property type="gene ID" value="EVEC_0001243501"/>
</dbReference>
<dbReference type="GO" id="GO:0005886">
    <property type="term" value="C:plasma membrane"/>
    <property type="evidence" value="ECO:0007669"/>
    <property type="project" value="TreeGrafter"/>
</dbReference>
<evidence type="ECO:0000256" key="5">
    <source>
        <dbReference type="RuleBase" id="RU367084"/>
    </source>
</evidence>
<keyword evidence="2 5" id="KW-0547">Nucleotide-binding</keyword>
<evidence type="ECO:0000313" key="8">
    <source>
        <dbReference type="Proteomes" id="UP000274131"/>
    </source>
</evidence>
<dbReference type="PANTHER" id="PTHR12865:SF1">
    <property type="entry name" value="PHOSPHATIDYLINOSITOL 4-KINASE TYPE 2"/>
    <property type="match status" value="1"/>
</dbReference>
<dbReference type="GO" id="GO:0005765">
    <property type="term" value="C:lysosomal membrane"/>
    <property type="evidence" value="ECO:0007669"/>
    <property type="project" value="TreeGrafter"/>
</dbReference>
<evidence type="ECO:0000313" key="9">
    <source>
        <dbReference type="WBParaSite" id="EVEC_0001243501-mRNA-1"/>
    </source>
</evidence>
<dbReference type="STRING" id="51028.A0A0N4VN89"/>
<name>A0A0N4VN89_ENTVE</name>
<dbReference type="OrthoDB" id="3349449at2759"/>
<dbReference type="PANTHER" id="PTHR12865">
    <property type="entry name" value="PHOSPHATIDYLINOSITOL 4-KINASE TYPE-II"/>
    <property type="match status" value="1"/>
</dbReference>
<evidence type="ECO:0000313" key="7">
    <source>
        <dbReference type="EMBL" id="VDD96884.1"/>
    </source>
</evidence>
<dbReference type="GO" id="GO:0005524">
    <property type="term" value="F:ATP binding"/>
    <property type="evidence" value="ECO:0007669"/>
    <property type="project" value="UniProtKB-UniRule"/>
</dbReference>
<sequence length="200" mass="21833">MGSRTAYESATSGDGSTGRASGSARNNSKIDSGSDDDESDALLAEKRRNKGSGKAVSKRGRNPERTPLLSGRSQRSLHGGSADNTSDNFRCSTSSEDEENAIFSYEKYGSFGGEEFKTAVTEAARAIHKGIFPERIRQGSSGSYFVLNCKKEKVGVFKPKNEEPYGHLNPKWVKWIHRIFFPCCFGRSCLLPNQSGLGHP</sequence>
<dbReference type="InterPro" id="IPR039756">
    <property type="entry name" value="Lsb6/PI4K2"/>
</dbReference>
<protein>
    <recommendedName>
        <fullName evidence="5">Phosphatidylinositol 4-kinase type 2</fullName>
        <ecNumber evidence="5">2.7.1.67</ecNumber>
    </recommendedName>
</protein>
<dbReference type="EMBL" id="UXUI01012422">
    <property type="protein sequence ID" value="VDD96884.1"/>
    <property type="molecule type" value="Genomic_DNA"/>
</dbReference>
<dbReference type="GO" id="GO:0004430">
    <property type="term" value="F:1-phosphatidylinositol 4-kinase activity"/>
    <property type="evidence" value="ECO:0007669"/>
    <property type="project" value="UniProtKB-UniRule"/>
</dbReference>
<comment type="subcellular location">
    <subcellularLocation>
        <location evidence="5">Membrane</location>
        <topology evidence="5">Peripheral membrane protein</topology>
    </subcellularLocation>
</comment>
<keyword evidence="3 5" id="KW-0418">Kinase</keyword>
<feature type="compositionally biased region" description="Basic residues" evidence="6">
    <location>
        <begin position="47"/>
        <end position="60"/>
    </location>
</feature>
<evidence type="ECO:0000256" key="6">
    <source>
        <dbReference type="SAM" id="MobiDB-lite"/>
    </source>
</evidence>
<comment type="similarity">
    <text evidence="5">Belongs to the PI3/PI4-kinase family. Type II PI4K subfamily.</text>
</comment>
<accession>A0A0N4VN89</accession>
<proteinExistence type="inferred from homology"/>
<keyword evidence="5" id="KW-0472">Membrane</keyword>
<keyword evidence="4 5" id="KW-0067">ATP-binding</keyword>
<feature type="region of interest" description="Disordered" evidence="6">
    <location>
        <begin position="1"/>
        <end position="93"/>
    </location>
</feature>
<dbReference type="GO" id="GO:0005802">
    <property type="term" value="C:trans-Golgi network"/>
    <property type="evidence" value="ECO:0007669"/>
    <property type="project" value="TreeGrafter"/>
</dbReference>
<reference evidence="9" key="1">
    <citation type="submission" date="2017-02" db="UniProtKB">
        <authorList>
            <consortium name="WormBaseParasite"/>
        </authorList>
    </citation>
    <scope>IDENTIFICATION</scope>
</reference>
<evidence type="ECO:0000256" key="4">
    <source>
        <dbReference type="ARBA" id="ARBA00022840"/>
    </source>
</evidence>
<feature type="compositionally biased region" description="Polar residues" evidence="6">
    <location>
        <begin position="71"/>
        <end position="93"/>
    </location>
</feature>
<evidence type="ECO:0000256" key="2">
    <source>
        <dbReference type="ARBA" id="ARBA00022741"/>
    </source>
</evidence>
<feature type="compositionally biased region" description="Polar residues" evidence="6">
    <location>
        <begin position="1"/>
        <end position="31"/>
    </location>
</feature>
<keyword evidence="8" id="KW-1185">Reference proteome</keyword>
<dbReference type="GO" id="GO:0007030">
    <property type="term" value="P:Golgi organization"/>
    <property type="evidence" value="ECO:0007669"/>
    <property type="project" value="TreeGrafter"/>
</dbReference>